<evidence type="ECO:0000256" key="7">
    <source>
        <dbReference type="ARBA" id="ARBA00022490"/>
    </source>
</evidence>
<dbReference type="EMBL" id="VLNT01000011">
    <property type="protein sequence ID" value="TSD62107.1"/>
    <property type="molecule type" value="Genomic_DNA"/>
</dbReference>
<dbReference type="GO" id="GO:0044209">
    <property type="term" value="P:AMP salvage"/>
    <property type="evidence" value="ECO:0007669"/>
    <property type="project" value="UniProtKB-UniRule"/>
</dbReference>
<dbReference type="GO" id="GO:0003999">
    <property type="term" value="F:adenine phosphoribosyltransferase activity"/>
    <property type="evidence" value="ECO:0007669"/>
    <property type="project" value="UniProtKB-UniRule"/>
</dbReference>
<keyword evidence="9 11" id="KW-0808">Transferase</keyword>
<comment type="subcellular location">
    <subcellularLocation>
        <location evidence="3 11">Cytoplasm</location>
    </subcellularLocation>
</comment>
<evidence type="ECO:0000256" key="9">
    <source>
        <dbReference type="ARBA" id="ARBA00022679"/>
    </source>
</evidence>
<evidence type="ECO:0000256" key="10">
    <source>
        <dbReference type="ARBA" id="ARBA00022726"/>
    </source>
</evidence>
<dbReference type="GO" id="GO:0006166">
    <property type="term" value="P:purine ribonucleoside salvage"/>
    <property type="evidence" value="ECO:0007669"/>
    <property type="project" value="UniProtKB-UniRule"/>
</dbReference>
<dbReference type="PANTHER" id="PTHR32315">
    <property type="entry name" value="ADENINE PHOSPHORIBOSYLTRANSFERASE"/>
    <property type="match status" value="1"/>
</dbReference>
<protein>
    <recommendedName>
        <fullName evidence="6 11">Adenine phosphoribosyltransferase</fullName>
        <shortName evidence="11">APRT</shortName>
        <ecNumber evidence="6 11">2.4.2.7</ecNumber>
    </recommendedName>
</protein>
<keyword evidence="7 11" id="KW-0963">Cytoplasm</keyword>
<dbReference type="InterPro" id="IPR000836">
    <property type="entry name" value="PRTase_dom"/>
</dbReference>
<comment type="pathway">
    <text evidence="4 11">Purine metabolism; AMP biosynthesis via salvage pathway; AMP from adenine: step 1/1.</text>
</comment>
<evidence type="ECO:0000256" key="2">
    <source>
        <dbReference type="ARBA" id="ARBA00003968"/>
    </source>
</evidence>
<evidence type="ECO:0000259" key="12">
    <source>
        <dbReference type="Pfam" id="PF00156"/>
    </source>
</evidence>
<proteinExistence type="inferred from homology"/>
<evidence type="ECO:0000256" key="5">
    <source>
        <dbReference type="ARBA" id="ARBA00008391"/>
    </source>
</evidence>
<comment type="function">
    <text evidence="2 11">Catalyzes a salvage reaction resulting in the formation of AMP, that is energically less costly than de novo synthesis.</text>
</comment>
<dbReference type="CDD" id="cd06223">
    <property type="entry name" value="PRTases_typeI"/>
    <property type="match status" value="1"/>
</dbReference>
<dbReference type="InterPro" id="IPR005764">
    <property type="entry name" value="Ade_phspho_trans"/>
</dbReference>
<organism evidence="13 14">
    <name type="scientific">Aeromicrobium piscarium</name>
    <dbReference type="NCBI Taxonomy" id="2590901"/>
    <lineage>
        <taxon>Bacteria</taxon>
        <taxon>Bacillati</taxon>
        <taxon>Actinomycetota</taxon>
        <taxon>Actinomycetes</taxon>
        <taxon>Propionibacteriales</taxon>
        <taxon>Nocardioidaceae</taxon>
        <taxon>Aeromicrobium</taxon>
    </lineage>
</organism>
<reference evidence="13 14" key="1">
    <citation type="submission" date="2019-07" db="EMBL/GenBank/DDBJ databases">
        <authorList>
            <person name="Zhao L.H."/>
        </authorList>
    </citation>
    <scope>NUCLEOTIDE SEQUENCE [LARGE SCALE GENOMIC DNA]</scope>
    <source>
        <strain evidence="13 14">Co35</strain>
    </source>
</reference>
<dbReference type="GO" id="GO:0005737">
    <property type="term" value="C:cytoplasm"/>
    <property type="evidence" value="ECO:0007669"/>
    <property type="project" value="UniProtKB-SubCell"/>
</dbReference>
<comment type="similarity">
    <text evidence="5 11">Belongs to the purine/pyrimidine phosphoribosyltransferase family.</text>
</comment>
<dbReference type="RefSeq" id="WP_143914051.1">
    <property type="nucleotide sequence ID" value="NZ_VLNT01000011.1"/>
</dbReference>
<keyword evidence="14" id="KW-1185">Reference proteome</keyword>
<dbReference type="Gene3D" id="3.40.50.2020">
    <property type="match status" value="1"/>
</dbReference>
<dbReference type="GO" id="GO:0006168">
    <property type="term" value="P:adenine salvage"/>
    <property type="evidence" value="ECO:0007669"/>
    <property type="project" value="InterPro"/>
</dbReference>
<dbReference type="FunFam" id="3.40.50.2020:FF:000021">
    <property type="entry name" value="Adenine phosphoribosyltransferase"/>
    <property type="match status" value="1"/>
</dbReference>
<name>A0A554S6X1_9ACTN</name>
<dbReference type="NCBIfam" id="TIGR01090">
    <property type="entry name" value="apt"/>
    <property type="match status" value="1"/>
</dbReference>
<keyword evidence="10 11" id="KW-0660">Purine salvage</keyword>
<dbReference type="OrthoDB" id="9803963at2"/>
<keyword evidence="8 11" id="KW-0328">Glycosyltransferase</keyword>
<dbReference type="EC" id="2.4.2.7" evidence="6 11"/>
<dbReference type="GO" id="GO:0002055">
    <property type="term" value="F:adenine binding"/>
    <property type="evidence" value="ECO:0007669"/>
    <property type="project" value="TreeGrafter"/>
</dbReference>
<evidence type="ECO:0000256" key="8">
    <source>
        <dbReference type="ARBA" id="ARBA00022676"/>
    </source>
</evidence>
<gene>
    <name evidence="11" type="primary">apt</name>
    <name evidence="13" type="ORF">FNM00_13400</name>
</gene>
<dbReference type="InterPro" id="IPR050054">
    <property type="entry name" value="UPRTase/APRTase"/>
</dbReference>
<dbReference type="InterPro" id="IPR029057">
    <property type="entry name" value="PRTase-like"/>
</dbReference>
<feature type="domain" description="Phosphoribosyltransferase" evidence="12">
    <location>
        <begin position="35"/>
        <end position="157"/>
    </location>
</feature>
<evidence type="ECO:0000256" key="3">
    <source>
        <dbReference type="ARBA" id="ARBA00004496"/>
    </source>
</evidence>
<comment type="subunit">
    <text evidence="11">Homodimer.</text>
</comment>
<evidence type="ECO:0000256" key="4">
    <source>
        <dbReference type="ARBA" id="ARBA00004659"/>
    </source>
</evidence>
<sequence>MTSSEQFASLARDHIRAIEDWPEPGVTFRDITPLLADPAGLAGTVDALAGIAATWGPIDKVVGIEARGFVLAPPVAMRLGAGFVPVRKAGKLPAAVESRTYDLEYGSATVEIHRDAIVTGERVLVLDDVLATGGTLSAARDLVTGLGGRVVGQLVLVELAPLGGRARLGTQTPTAALVTY</sequence>
<evidence type="ECO:0000313" key="14">
    <source>
        <dbReference type="Proteomes" id="UP000316988"/>
    </source>
</evidence>
<evidence type="ECO:0000256" key="1">
    <source>
        <dbReference type="ARBA" id="ARBA00000868"/>
    </source>
</evidence>
<evidence type="ECO:0000313" key="13">
    <source>
        <dbReference type="EMBL" id="TSD62107.1"/>
    </source>
</evidence>
<dbReference type="Pfam" id="PF00156">
    <property type="entry name" value="Pribosyltran"/>
    <property type="match status" value="1"/>
</dbReference>
<dbReference type="PANTHER" id="PTHR32315:SF3">
    <property type="entry name" value="ADENINE PHOSPHORIBOSYLTRANSFERASE"/>
    <property type="match status" value="1"/>
</dbReference>
<comment type="catalytic activity">
    <reaction evidence="1 11">
        <text>AMP + diphosphate = 5-phospho-alpha-D-ribose 1-diphosphate + adenine</text>
        <dbReference type="Rhea" id="RHEA:16609"/>
        <dbReference type="ChEBI" id="CHEBI:16708"/>
        <dbReference type="ChEBI" id="CHEBI:33019"/>
        <dbReference type="ChEBI" id="CHEBI:58017"/>
        <dbReference type="ChEBI" id="CHEBI:456215"/>
        <dbReference type="EC" id="2.4.2.7"/>
    </reaction>
</comment>
<dbReference type="GO" id="GO:0016208">
    <property type="term" value="F:AMP binding"/>
    <property type="evidence" value="ECO:0007669"/>
    <property type="project" value="TreeGrafter"/>
</dbReference>
<dbReference type="SUPFAM" id="SSF53271">
    <property type="entry name" value="PRTase-like"/>
    <property type="match status" value="1"/>
</dbReference>
<evidence type="ECO:0000256" key="6">
    <source>
        <dbReference type="ARBA" id="ARBA00011893"/>
    </source>
</evidence>
<dbReference type="NCBIfam" id="NF002636">
    <property type="entry name" value="PRK02304.1-5"/>
    <property type="match status" value="1"/>
</dbReference>
<accession>A0A554S6X1</accession>
<comment type="caution">
    <text evidence="13">The sequence shown here is derived from an EMBL/GenBank/DDBJ whole genome shotgun (WGS) entry which is preliminary data.</text>
</comment>
<dbReference type="UniPathway" id="UPA00588">
    <property type="reaction ID" value="UER00646"/>
</dbReference>
<dbReference type="NCBIfam" id="NF002634">
    <property type="entry name" value="PRK02304.1-3"/>
    <property type="match status" value="1"/>
</dbReference>
<dbReference type="HAMAP" id="MF_00004">
    <property type="entry name" value="Aden_phosphoribosyltr"/>
    <property type="match status" value="1"/>
</dbReference>
<dbReference type="Proteomes" id="UP000316988">
    <property type="component" value="Unassembled WGS sequence"/>
</dbReference>
<evidence type="ECO:0000256" key="11">
    <source>
        <dbReference type="HAMAP-Rule" id="MF_00004"/>
    </source>
</evidence>
<dbReference type="AlphaFoldDB" id="A0A554S6X1"/>